<dbReference type="InterPro" id="IPR019821">
    <property type="entry name" value="Kinesin_motor_CS"/>
</dbReference>
<reference evidence="10 11" key="1">
    <citation type="submission" date="2023-03" db="EMBL/GenBank/DDBJ databases">
        <title>High-quality genome of Scylla paramamosain provides insights in environmental adaptation.</title>
        <authorList>
            <person name="Zhang L."/>
        </authorList>
    </citation>
    <scope>NUCLEOTIDE SEQUENCE [LARGE SCALE GENOMIC DNA]</scope>
    <source>
        <strain evidence="10">LZ_2023a</strain>
        <tissue evidence="10">Muscle</tissue>
    </source>
</reference>
<dbReference type="GO" id="GO:0008017">
    <property type="term" value="F:microtubule binding"/>
    <property type="evidence" value="ECO:0007669"/>
    <property type="project" value="InterPro"/>
</dbReference>
<evidence type="ECO:0000313" key="10">
    <source>
        <dbReference type="EMBL" id="KAK8391611.1"/>
    </source>
</evidence>
<keyword evidence="11" id="KW-1185">Reference proteome</keyword>
<dbReference type="PANTHER" id="PTHR47972">
    <property type="entry name" value="KINESIN-LIKE PROTEIN KLP-3"/>
    <property type="match status" value="1"/>
</dbReference>
<dbReference type="PROSITE" id="PS00411">
    <property type="entry name" value="KINESIN_MOTOR_1"/>
    <property type="match status" value="1"/>
</dbReference>
<keyword evidence="2 5" id="KW-0547">Nucleotide-binding</keyword>
<gene>
    <name evidence="10" type="ORF">O3P69_017268</name>
</gene>
<keyword evidence="4" id="KW-0206">Cytoskeleton</keyword>
<dbReference type="GO" id="GO:0005874">
    <property type="term" value="C:microtubule"/>
    <property type="evidence" value="ECO:0007669"/>
    <property type="project" value="UniProtKB-KW"/>
</dbReference>
<dbReference type="AlphaFoldDB" id="A0AAW0TY62"/>
<dbReference type="SMART" id="SM00129">
    <property type="entry name" value="KISc"/>
    <property type="match status" value="1"/>
</dbReference>
<comment type="caution">
    <text evidence="10">The sequence shown here is derived from an EMBL/GenBank/DDBJ whole genome shotgun (WGS) entry which is preliminary data.</text>
</comment>
<evidence type="ECO:0000256" key="4">
    <source>
        <dbReference type="ARBA" id="ARBA00023212"/>
    </source>
</evidence>
<evidence type="ECO:0000256" key="6">
    <source>
        <dbReference type="RuleBase" id="RU000394"/>
    </source>
</evidence>
<evidence type="ECO:0000259" key="9">
    <source>
        <dbReference type="PROSITE" id="PS50067"/>
    </source>
</evidence>
<dbReference type="InterPro" id="IPR027640">
    <property type="entry name" value="Kinesin-like_fam"/>
</dbReference>
<evidence type="ECO:0000313" key="11">
    <source>
        <dbReference type="Proteomes" id="UP001487740"/>
    </source>
</evidence>
<protein>
    <recommendedName>
        <fullName evidence="6">Kinesin-like protein</fullName>
    </recommendedName>
</protein>
<dbReference type="Proteomes" id="UP001487740">
    <property type="component" value="Unassembled WGS sequence"/>
</dbReference>
<dbReference type="PRINTS" id="PR00380">
    <property type="entry name" value="KINESINHEAVY"/>
</dbReference>
<feature type="region of interest" description="Disordered" evidence="8">
    <location>
        <begin position="105"/>
        <end position="164"/>
    </location>
</feature>
<comment type="similarity">
    <text evidence="5 6">Belongs to the TRAFAC class myosin-kinesin ATPase superfamily. Kinesin family.</text>
</comment>
<evidence type="ECO:0000256" key="1">
    <source>
        <dbReference type="ARBA" id="ARBA00004245"/>
    </source>
</evidence>
<dbReference type="InterPro" id="IPR036961">
    <property type="entry name" value="Kinesin_motor_dom_sf"/>
</dbReference>
<feature type="compositionally biased region" description="Basic residues" evidence="8">
    <location>
        <begin position="142"/>
        <end position="155"/>
    </location>
</feature>
<evidence type="ECO:0000256" key="2">
    <source>
        <dbReference type="ARBA" id="ARBA00022741"/>
    </source>
</evidence>
<dbReference type="GO" id="GO:0005524">
    <property type="term" value="F:ATP binding"/>
    <property type="evidence" value="ECO:0007669"/>
    <property type="project" value="UniProtKB-UniRule"/>
</dbReference>
<sequence length="885" mass="98434">MKERQMVEARRQGYAVERALLLADLDPGETMGGTKARKLRENSRPEHLRSLFEQVASLDHMLTSLENQIEVLTAVQTAVPKDLTDTFHDSGTSGHEPDSLEAIQTVVSGGGSGGGGGDAGTGRGGGGGGGGGGGAGGGGQQQHHHHHHHHHHHRPKEPDDEGDGEKMVVVAEREEVKPSDAAVLLHLERSSHRQTRRALQELREKHDVLRRELTQRNIHIEDVDIVRTVGSALEDLHIQQEHNLSSLESISSITSSDRLLDELKVREMTISQLRTRLLQLEKDRLDKVPVDAAREITRLNSLVVDLERARDELNLQNTSLKTRLTELTDKIHDPAATYQITRDSLASDSPTPHAKDPDVTRVLRKATYRLPGDSQKLKTMVLEMTTKEEEYRARISALEEKILNYENEDNAASRELERTVRSLEHQLEMVSQKLEAAGRYATAKEEESNVLKLDLDTLNEENRRLKENLNDLILKQRDAEETSRLKAALEEQFGRLKEENRVLAEDFNRERVLRKKYYNQVEEMKGKIRVFCRVRPISTDEVQRGGMEAEQVVSADDPFTVSVNAQRGHKAFLFDRVFQPNHDQEEVFADTNALIQSTLDGFNVTIMAYGQTGSGKTYTMIGSENNPGIAPRAFQRLFQLVEAGRSRHTVQASAYMMELYNDKLIDLLRPTGNNENEKLDIKKDKKGSVHVQGATVCSVSSAGELMRAFQQGLTNRHTAATKMNVESSRSHLIIVVCLTITSRQTGSVLKGKLTLVDLAGSERVSKSGASADQLREANSINKSLSALGDVVSALSSESSFVPYRNSKLTMLLQDSLGGNSKTLVFVNVSPVAHNADETLVSLMYASRIKQITNSVSRNSDNKEISRLKSIISKLKKGEDLDEDIT</sequence>
<keyword evidence="7" id="KW-0175">Coiled coil</keyword>
<dbReference type="InterPro" id="IPR027417">
    <property type="entry name" value="P-loop_NTPase"/>
</dbReference>
<feature type="binding site" evidence="5">
    <location>
        <begin position="610"/>
        <end position="617"/>
    </location>
    <ligand>
        <name>ATP</name>
        <dbReference type="ChEBI" id="CHEBI:30616"/>
    </ligand>
</feature>
<organism evidence="10 11">
    <name type="scientific">Scylla paramamosain</name>
    <name type="common">Mud crab</name>
    <dbReference type="NCBI Taxonomy" id="85552"/>
    <lineage>
        <taxon>Eukaryota</taxon>
        <taxon>Metazoa</taxon>
        <taxon>Ecdysozoa</taxon>
        <taxon>Arthropoda</taxon>
        <taxon>Crustacea</taxon>
        <taxon>Multicrustacea</taxon>
        <taxon>Malacostraca</taxon>
        <taxon>Eumalacostraca</taxon>
        <taxon>Eucarida</taxon>
        <taxon>Decapoda</taxon>
        <taxon>Pleocyemata</taxon>
        <taxon>Brachyura</taxon>
        <taxon>Eubrachyura</taxon>
        <taxon>Portunoidea</taxon>
        <taxon>Portunidae</taxon>
        <taxon>Portuninae</taxon>
        <taxon>Scylla</taxon>
    </lineage>
</organism>
<keyword evidence="5 6" id="KW-0505">Motor protein</keyword>
<evidence type="ECO:0000256" key="7">
    <source>
        <dbReference type="SAM" id="Coils"/>
    </source>
</evidence>
<keyword evidence="4" id="KW-0963">Cytoplasm</keyword>
<proteinExistence type="inferred from homology"/>
<dbReference type="Pfam" id="PF00225">
    <property type="entry name" value="Kinesin"/>
    <property type="match status" value="1"/>
</dbReference>
<dbReference type="GO" id="GO:0007018">
    <property type="term" value="P:microtubule-based movement"/>
    <property type="evidence" value="ECO:0007669"/>
    <property type="project" value="InterPro"/>
</dbReference>
<feature type="coiled-coil region" evidence="7">
    <location>
        <begin position="381"/>
        <end position="506"/>
    </location>
</feature>
<dbReference type="EMBL" id="JARAKH010000024">
    <property type="protein sequence ID" value="KAK8391611.1"/>
    <property type="molecule type" value="Genomic_DNA"/>
</dbReference>
<dbReference type="GO" id="GO:0003777">
    <property type="term" value="F:microtubule motor activity"/>
    <property type="evidence" value="ECO:0007669"/>
    <property type="project" value="InterPro"/>
</dbReference>
<evidence type="ECO:0000256" key="5">
    <source>
        <dbReference type="PROSITE-ProRule" id="PRU00283"/>
    </source>
</evidence>
<dbReference type="PROSITE" id="PS50067">
    <property type="entry name" value="KINESIN_MOTOR_2"/>
    <property type="match status" value="1"/>
</dbReference>
<dbReference type="FunFam" id="3.40.850.10:FF:000113">
    <property type="entry name" value="Kinesin-like protein"/>
    <property type="match status" value="1"/>
</dbReference>
<comment type="subcellular location">
    <subcellularLocation>
        <location evidence="1">Cytoplasm</location>
        <location evidence="1">Cytoskeleton</location>
    </subcellularLocation>
</comment>
<dbReference type="InterPro" id="IPR001752">
    <property type="entry name" value="Kinesin_motor_dom"/>
</dbReference>
<dbReference type="PANTHER" id="PTHR47972:SF16">
    <property type="entry name" value="KINESIN-LIKE PROTEIN"/>
    <property type="match status" value="1"/>
</dbReference>
<keyword evidence="6" id="KW-0493">Microtubule</keyword>
<dbReference type="SUPFAM" id="SSF52540">
    <property type="entry name" value="P-loop containing nucleoside triphosphate hydrolases"/>
    <property type="match status" value="1"/>
</dbReference>
<keyword evidence="3 5" id="KW-0067">ATP-binding</keyword>
<accession>A0AAW0TY62</accession>
<name>A0AAW0TY62_SCYPA</name>
<feature type="compositionally biased region" description="Gly residues" evidence="8">
    <location>
        <begin position="108"/>
        <end position="140"/>
    </location>
</feature>
<evidence type="ECO:0000256" key="8">
    <source>
        <dbReference type="SAM" id="MobiDB-lite"/>
    </source>
</evidence>
<dbReference type="Gene3D" id="3.40.850.10">
    <property type="entry name" value="Kinesin motor domain"/>
    <property type="match status" value="1"/>
</dbReference>
<feature type="domain" description="Kinesin motor" evidence="9">
    <location>
        <begin position="527"/>
        <end position="851"/>
    </location>
</feature>
<evidence type="ECO:0000256" key="3">
    <source>
        <dbReference type="ARBA" id="ARBA00022840"/>
    </source>
</evidence>
<feature type="coiled-coil region" evidence="7">
    <location>
        <begin position="296"/>
        <end position="330"/>
    </location>
</feature>